<proteinExistence type="predicted"/>
<evidence type="ECO:0000313" key="7">
    <source>
        <dbReference type="EMBL" id="EKD29440.1"/>
    </source>
</evidence>
<dbReference type="GO" id="GO:0016020">
    <property type="term" value="C:membrane"/>
    <property type="evidence" value="ECO:0007669"/>
    <property type="project" value="UniProtKB-SubCell"/>
</dbReference>
<dbReference type="Gene3D" id="1.20.1540.10">
    <property type="entry name" value="Rhomboid-like"/>
    <property type="match status" value="1"/>
</dbReference>
<dbReference type="InterPro" id="IPR035952">
    <property type="entry name" value="Rhomboid-like_sf"/>
</dbReference>
<dbReference type="InterPro" id="IPR022764">
    <property type="entry name" value="Peptidase_S54_rhomboid_dom"/>
</dbReference>
<organism evidence="7">
    <name type="scientific">uncultured bacterium</name>
    <name type="common">gcode 4</name>
    <dbReference type="NCBI Taxonomy" id="1234023"/>
    <lineage>
        <taxon>Bacteria</taxon>
        <taxon>environmental samples</taxon>
    </lineage>
</organism>
<gene>
    <name evidence="7" type="ORF">ACD_78C00413G0004</name>
</gene>
<feature type="non-terminal residue" evidence="7">
    <location>
        <position position="1"/>
    </location>
</feature>
<evidence type="ECO:0000259" key="6">
    <source>
        <dbReference type="Pfam" id="PF01694"/>
    </source>
</evidence>
<feature type="transmembrane region" description="Helical" evidence="5">
    <location>
        <begin position="20"/>
        <end position="52"/>
    </location>
</feature>
<feature type="domain" description="Peptidase S54 rhomboid" evidence="6">
    <location>
        <begin position="17"/>
        <end position="52"/>
    </location>
</feature>
<comment type="caution">
    <text evidence="7">The sequence shown here is derived from an EMBL/GenBank/DDBJ whole genome shotgun (WGS) entry which is preliminary data.</text>
</comment>
<sequence>AYVFLELKAQRNPEYRSAGVFLLINIAIGFTGNISLVGHLSGAIFGMMFYYLRNEVRVGFLR</sequence>
<evidence type="ECO:0000256" key="3">
    <source>
        <dbReference type="ARBA" id="ARBA00022989"/>
    </source>
</evidence>
<dbReference type="SUPFAM" id="SSF144091">
    <property type="entry name" value="Rhomboid-like"/>
    <property type="match status" value="1"/>
</dbReference>
<dbReference type="EMBL" id="AMFJ01034413">
    <property type="protein sequence ID" value="EKD29440.1"/>
    <property type="molecule type" value="Genomic_DNA"/>
</dbReference>
<dbReference type="AlphaFoldDB" id="K1XGM2"/>
<accession>K1XGM2</accession>
<evidence type="ECO:0000256" key="2">
    <source>
        <dbReference type="ARBA" id="ARBA00022692"/>
    </source>
</evidence>
<keyword evidence="4 5" id="KW-0472">Membrane</keyword>
<keyword evidence="2 5" id="KW-0812">Transmembrane</keyword>
<evidence type="ECO:0000256" key="4">
    <source>
        <dbReference type="ARBA" id="ARBA00023136"/>
    </source>
</evidence>
<protein>
    <recommendedName>
        <fullName evidence="6">Peptidase S54 rhomboid domain-containing protein</fullName>
    </recommendedName>
</protein>
<comment type="subcellular location">
    <subcellularLocation>
        <location evidence="1">Membrane</location>
        <topology evidence="1">Multi-pass membrane protein</topology>
    </subcellularLocation>
</comment>
<name>K1XGM2_9BACT</name>
<dbReference type="GO" id="GO:0004252">
    <property type="term" value="F:serine-type endopeptidase activity"/>
    <property type="evidence" value="ECO:0007669"/>
    <property type="project" value="InterPro"/>
</dbReference>
<reference evidence="7" key="1">
    <citation type="journal article" date="2012" name="Science">
        <title>Fermentation, hydrogen, and sulfur metabolism in multiple uncultivated bacterial phyla.</title>
        <authorList>
            <person name="Wrighton K.C."/>
            <person name="Thomas B.C."/>
            <person name="Sharon I."/>
            <person name="Miller C.S."/>
            <person name="Castelle C.J."/>
            <person name="VerBerkmoes N.C."/>
            <person name="Wilkins M.J."/>
            <person name="Hettich R.L."/>
            <person name="Lipton M.S."/>
            <person name="Williams K.H."/>
            <person name="Long P.E."/>
            <person name="Banfield J.F."/>
        </authorList>
    </citation>
    <scope>NUCLEOTIDE SEQUENCE [LARGE SCALE GENOMIC DNA]</scope>
</reference>
<dbReference type="Pfam" id="PF01694">
    <property type="entry name" value="Rhomboid"/>
    <property type="match status" value="1"/>
</dbReference>
<evidence type="ECO:0000256" key="5">
    <source>
        <dbReference type="SAM" id="Phobius"/>
    </source>
</evidence>
<keyword evidence="3 5" id="KW-1133">Transmembrane helix</keyword>
<evidence type="ECO:0000256" key="1">
    <source>
        <dbReference type="ARBA" id="ARBA00004141"/>
    </source>
</evidence>